<organism evidence="1 2">
    <name type="scientific">Paenibacillus gansuensis</name>
    <dbReference type="NCBI Taxonomy" id="306542"/>
    <lineage>
        <taxon>Bacteria</taxon>
        <taxon>Bacillati</taxon>
        <taxon>Bacillota</taxon>
        <taxon>Bacilli</taxon>
        <taxon>Bacillales</taxon>
        <taxon>Paenibacillaceae</taxon>
        <taxon>Paenibacillus</taxon>
    </lineage>
</organism>
<keyword evidence="2" id="KW-1185">Reference proteome</keyword>
<reference evidence="2" key="1">
    <citation type="journal article" date="2019" name="Int. J. Syst. Evol. Microbiol.">
        <title>The Global Catalogue of Microorganisms (GCM) 10K type strain sequencing project: providing services to taxonomists for standard genome sequencing and annotation.</title>
        <authorList>
            <consortium name="The Broad Institute Genomics Platform"/>
            <consortium name="The Broad Institute Genome Sequencing Center for Infectious Disease"/>
            <person name="Wu L."/>
            <person name="Ma J."/>
        </authorList>
    </citation>
    <scope>NUCLEOTIDE SEQUENCE [LARGE SCALE GENOMIC DNA]</scope>
    <source>
        <strain evidence="2">KCTC 3950</strain>
    </source>
</reference>
<dbReference type="EMBL" id="JBHUME010000013">
    <property type="protein sequence ID" value="MFD2614739.1"/>
    <property type="molecule type" value="Genomic_DNA"/>
</dbReference>
<dbReference type="RefSeq" id="WP_377605942.1">
    <property type="nucleotide sequence ID" value="NZ_JBHUME010000013.1"/>
</dbReference>
<comment type="caution">
    <text evidence="1">The sequence shown here is derived from an EMBL/GenBank/DDBJ whole genome shotgun (WGS) entry which is preliminary data.</text>
</comment>
<proteinExistence type="predicted"/>
<gene>
    <name evidence="1" type="ORF">ACFSUF_20195</name>
</gene>
<name>A0ABW5PHT1_9BACL</name>
<evidence type="ECO:0000313" key="1">
    <source>
        <dbReference type="EMBL" id="MFD2614739.1"/>
    </source>
</evidence>
<evidence type="ECO:0000313" key="2">
    <source>
        <dbReference type="Proteomes" id="UP001597541"/>
    </source>
</evidence>
<protein>
    <submittedName>
        <fullName evidence="1">Uncharacterized protein</fullName>
    </submittedName>
</protein>
<sequence length="131" mass="14783">MKSLNQLVREEWNLQAWDIRYGKGIQLMIGPSAVHVDLIRDITGGPDIPAVTLELYFRGYGSWLPVVEADSISEALQLLEEKVTRLIGDVEWKDCVFTGFQEICGKDDGGYGLENAIENDAEGIYKKPHWK</sequence>
<accession>A0ABW5PHT1</accession>
<dbReference type="Proteomes" id="UP001597541">
    <property type="component" value="Unassembled WGS sequence"/>
</dbReference>